<protein>
    <submittedName>
        <fullName evidence="2">Uncharacterized protein</fullName>
    </submittedName>
</protein>
<reference evidence="2" key="1">
    <citation type="journal article" date="2020" name="Nature">
        <title>Giant virus diversity and host interactions through global metagenomics.</title>
        <authorList>
            <person name="Schulz F."/>
            <person name="Roux S."/>
            <person name="Paez-Espino D."/>
            <person name="Jungbluth S."/>
            <person name="Walsh D.A."/>
            <person name="Denef V.J."/>
            <person name="McMahon K.D."/>
            <person name="Konstantinidis K.T."/>
            <person name="Eloe-Fadrosh E.A."/>
            <person name="Kyrpides N.C."/>
            <person name="Woyke T."/>
        </authorList>
    </citation>
    <scope>NUCLEOTIDE SEQUENCE</scope>
    <source>
        <strain evidence="2">GVMAG-M-3300023184-89</strain>
    </source>
</reference>
<feature type="region of interest" description="Disordered" evidence="1">
    <location>
        <begin position="162"/>
        <end position="195"/>
    </location>
</feature>
<feature type="region of interest" description="Disordered" evidence="1">
    <location>
        <begin position="1"/>
        <end position="28"/>
    </location>
</feature>
<dbReference type="AlphaFoldDB" id="A0A6C0IIA8"/>
<evidence type="ECO:0000313" key="2">
    <source>
        <dbReference type="EMBL" id="QHT92948.1"/>
    </source>
</evidence>
<organism evidence="2">
    <name type="scientific">viral metagenome</name>
    <dbReference type="NCBI Taxonomy" id="1070528"/>
    <lineage>
        <taxon>unclassified sequences</taxon>
        <taxon>metagenomes</taxon>
        <taxon>organismal metagenomes</taxon>
    </lineage>
</organism>
<dbReference type="EMBL" id="MN740197">
    <property type="protein sequence ID" value="QHT92948.1"/>
    <property type="molecule type" value="Genomic_DNA"/>
</dbReference>
<evidence type="ECO:0000256" key="1">
    <source>
        <dbReference type="SAM" id="MobiDB-lite"/>
    </source>
</evidence>
<accession>A0A6C0IIA8</accession>
<proteinExistence type="predicted"/>
<feature type="compositionally biased region" description="Low complexity" evidence="1">
    <location>
        <begin position="166"/>
        <end position="175"/>
    </location>
</feature>
<sequence length="195" mass="22119">MKTSTAFQNNNKYIPPNRQSFTTKKKELKKEFSLESQASAFPSLSRNDNDKINKPLLSFANATKTKQTEEVVTAVVSDVLPGWIHIRNNNGKLECKAGKPTTRYPCSDDHIEVKLSNAMINNRLAKAQYERDNDVNRLGDLSQYYGAKTLLELFADEEEAMQNTTDNDNLSSSEYSDYEDSNNIFGNKFENSNQI</sequence>
<name>A0A6C0IIA8_9ZZZZ</name>
<feature type="compositionally biased region" description="Polar residues" evidence="1">
    <location>
        <begin position="1"/>
        <end position="12"/>
    </location>
</feature>